<reference evidence="2 3" key="1">
    <citation type="submission" date="2020-10" db="EMBL/GenBank/DDBJ databases">
        <title>Phylogeny of dyella-like bacteria.</title>
        <authorList>
            <person name="Fu J."/>
        </authorList>
    </citation>
    <scope>NUCLEOTIDE SEQUENCE [LARGE SCALE GENOMIC DNA]</scope>
    <source>
        <strain evidence="2 3">DHG40</strain>
    </source>
</reference>
<proteinExistence type="predicted"/>
<evidence type="ECO:0000313" key="2">
    <source>
        <dbReference type="EMBL" id="MFK2853123.1"/>
    </source>
</evidence>
<gene>
    <name evidence="2" type="ORF">ISP18_00760</name>
</gene>
<dbReference type="SUPFAM" id="SSF82171">
    <property type="entry name" value="DPP6 N-terminal domain-like"/>
    <property type="match status" value="1"/>
</dbReference>
<dbReference type="Gene3D" id="2.120.10.30">
    <property type="entry name" value="TolB, C-terminal domain"/>
    <property type="match status" value="1"/>
</dbReference>
<dbReference type="EMBL" id="JADIKI010000020">
    <property type="protein sequence ID" value="MFK2853123.1"/>
    <property type="molecule type" value="Genomic_DNA"/>
</dbReference>
<keyword evidence="3" id="KW-1185">Reference proteome</keyword>
<evidence type="ECO:0008006" key="4">
    <source>
        <dbReference type="Google" id="ProtNLM"/>
    </source>
</evidence>
<dbReference type="InterPro" id="IPR011042">
    <property type="entry name" value="6-blade_b-propeller_TolB-like"/>
</dbReference>
<protein>
    <recommendedName>
        <fullName evidence="4">Translocation protein TolB</fullName>
    </recommendedName>
</protein>
<comment type="caution">
    <text evidence="2">The sequence shown here is derived from an EMBL/GenBank/DDBJ whole genome shotgun (WGS) entry which is preliminary data.</text>
</comment>
<keyword evidence="1" id="KW-0732">Signal</keyword>
<organism evidence="2 3">
    <name type="scientific">Dyella humi</name>
    <dbReference type="NCBI Taxonomy" id="1770547"/>
    <lineage>
        <taxon>Bacteria</taxon>
        <taxon>Pseudomonadati</taxon>
        <taxon>Pseudomonadota</taxon>
        <taxon>Gammaproteobacteria</taxon>
        <taxon>Lysobacterales</taxon>
        <taxon>Rhodanobacteraceae</taxon>
        <taxon>Dyella</taxon>
    </lineage>
</organism>
<feature type="chain" id="PRO_5046441872" description="Translocation protein TolB" evidence="1">
    <location>
        <begin position="23"/>
        <end position="437"/>
    </location>
</feature>
<dbReference type="Proteomes" id="UP001620409">
    <property type="component" value="Unassembled WGS sequence"/>
</dbReference>
<evidence type="ECO:0000313" key="3">
    <source>
        <dbReference type="Proteomes" id="UP001620409"/>
    </source>
</evidence>
<name>A0ABW8IE72_9GAMM</name>
<sequence>MQILSRSRALLALVCLFAAAFAAQPLVASAQASPGTVLFWRTMNGMVGGSSTPVSAAIFSVGDDGLHERQLTQYTTGEFDIPGIGNYMGLWETNAFNPSGTYSVLLPARSELPHSNSTQFYGKYVLINAYGERTAPIFYGADDLQSPHIGPGYGSVSWGPAGNDQIAYANVPDDQFGKHPACVRLMNADGSNNHTLWCADRWNYCAVEAVRWSGDGSRLLVYAVHADHKVTQEADIYLINTATGAATLVQANVQEPYTGGGVGDISYDGHEVIYAMLKNTNEPGPCNAAGANGNFSGLWCAKNMLTGQTVALVDPSNVVPFLPNGQGLISPDGSQAFVVSSPISSSPQDEEIYAVKTDGSGLHKVTSPCALLYPNVFLWWQPVRVSPDGTRILANCNTETTTQPATVVLKDQVNVVNLADGSARFVTNGTAYDWHTQ</sequence>
<feature type="signal peptide" evidence="1">
    <location>
        <begin position="1"/>
        <end position="22"/>
    </location>
</feature>
<accession>A0ABW8IE72</accession>
<dbReference type="RefSeq" id="WP_380015964.1">
    <property type="nucleotide sequence ID" value="NZ_JADIKI010000020.1"/>
</dbReference>
<evidence type="ECO:0000256" key="1">
    <source>
        <dbReference type="SAM" id="SignalP"/>
    </source>
</evidence>